<feature type="transmembrane region" description="Helical" evidence="2">
    <location>
        <begin position="146"/>
        <end position="170"/>
    </location>
</feature>
<evidence type="ECO:0000313" key="4">
    <source>
        <dbReference type="Proteomes" id="UP000316726"/>
    </source>
</evidence>
<keyword evidence="2" id="KW-0472">Membrane</keyword>
<sequence length="213" mass="23117">MRMRMMARGNACSGNPGGTASCDRRWLGGGGLTAGIVSPRGLRQRRDPRSGCRPEGREPEPEPEAASTEAGGSPLGSLLPSQAQISEGFEKVGFVGGQGTRVKWGVLREKIPEGEALPNPEDREKRRREAAENLVNIDQEERSRRLLAGSLGMVVTTALAFLCTGQPFLVRMQKIEDEAISEQILSKVNTMNGRMFLITTALSIAYSAFPFQN</sequence>
<protein>
    <submittedName>
        <fullName evidence="3">Uncharacterized protein</fullName>
    </submittedName>
</protein>
<keyword evidence="2" id="KW-0812">Transmembrane</keyword>
<dbReference type="AlphaFoldDB" id="A0A5B8MIJ0"/>
<name>A0A5B8MIJ0_9CHLO</name>
<proteinExistence type="predicted"/>
<keyword evidence="2" id="KW-1133">Transmembrane helix</keyword>
<accession>A0A5B8MIJ0</accession>
<reference evidence="3 4" key="1">
    <citation type="submission" date="2018-07" db="EMBL/GenBank/DDBJ databases">
        <title>The complete nuclear genome of the prasinophyte Chloropicon primus (CCMP1205).</title>
        <authorList>
            <person name="Pombert J.-F."/>
            <person name="Otis C."/>
            <person name="Turmel M."/>
            <person name="Lemieux C."/>
        </authorList>
    </citation>
    <scope>NUCLEOTIDE SEQUENCE [LARGE SCALE GENOMIC DNA]</scope>
    <source>
        <strain evidence="3 4">CCMP1205</strain>
    </source>
</reference>
<organism evidence="3 4">
    <name type="scientific">Chloropicon primus</name>
    <dbReference type="NCBI Taxonomy" id="1764295"/>
    <lineage>
        <taxon>Eukaryota</taxon>
        <taxon>Viridiplantae</taxon>
        <taxon>Chlorophyta</taxon>
        <taxon>Chloropicophyceae</taxon>
        <taxon>Chloropicales</taxon>
        <taxon>Chloropicaceae</taxon>
        <taxon>Chloropicon</taxon>
    </lineage>
</organism>
<evidence type="ECO:0000313" key="3">
    <source>
        <dbReference type="EMBL" id="QDZ19884.1"/>
    </source>
</evidence>
<dbReference type="EMBL" id="CP031036">
    <property type="protein sequence ID" value="QDZ19884.1"/>
    <property type="molecule type" value="Genomic_DNA"/>
</dbReference>
<dbReference type="PROSITE" id="PS51257">
    <property type="entry name" value="PROKAR_LIPOPROTEIN"/>
    <property type="match status" value="1"/>
</dbReference>
<feature type="region of interest" description="Disordered" evidence="1">
    <location>
        <begin position="33"/>
        <end position="80"/>
    </location>
</feature>
<evidence type="ECO:0000256" key="2">
    <source>
        <dbReference type="SAM" id="Phobius"/>
    </source>
</evidence>
<keyword evidence="4" id="KW-1185">Reference proteome</keyword>
<gene>
    <name evidence="3" type="ORF">A3770_03p24020</name>
</gene>
<evidence type="ECO:0000256" key="1">
    <source>
        <dbReference type="SAM" id="MobiDB-lite"/>
    </source>
</evidence>
<dbReference type="Proteomes" id="UP000316726">
    <property type="component" value="Chromosome 3"/>
</dbReference>
<feature type="compositionally biased region" description="Basic and acidic residues" evidence="1">
    <location>
        <begin position="44"/>
        <end position="60"/>
    </location>
</feature>